<feature type="transmembrane region" description="Helical" evidence="4">
    <location>
        <begin position="99"/>
        <end position="116"/>
    </location>
</feature>
<feature type="compositionally biased region" description="Polar residues" evidence="3">
    <location>
        <begin position="644"/>
        <end position="655"/>
    </location>
</feature>
<keyword evidence="4" id="KW-1133">Transmembrane helix</keyword>
<feature type="compositionally biased region" description="Basic residues" evidence="3">
    <location>
        <begin position="505"/>
        <end position="514"/>
    </location>
</feature>
<feature type="compositionally biased region" description="Basic residues" evidence="3">
    <location>
        <begin position="664"/>
        <end position="676"/>
    </location>
</feature>
<feature type="transmembrane region" description="Helical" evidence="4">
    <location>
        <begin position="67"/>
        <end position="87"/>
    </location>
</feature>
<dbReference type="Gene3D" id="3.30.160.360">
    <property type="match status" value="1"/>
</dbReference>
<dbReference type="InterPro" id="IPR003888">
    <property type="entry name" value="FYrich_N"/>
</dbReference>
<organism evidence="5 6">
    <name type="scientific">Planoprotostelium fungivorum</name>
    <dbReference type="NCBI Taxonomy" id="1890364"/>
    <lineage>
        <taxon>Eukaryota</taxon>
        <taxon>Amoebozoa</taxon>
        <taxon>Evosea</taxon>
        <taxon>Variosea</taxon>
        <taxon>Cavosteliida</taxon>
        <taxon>Cavosteliaceae</taxon>
        <taxon>Planoprotostelium</taxon>
    </lineage>
</organism>
<feature type="transmembrane region" description="Helical" evidence="4">
    <location>
        <begin position="123"/>
        <end position="141"/>
    </location>
</feature>
<evidence type="ECO:0000256" key="1">
    <source>
        <dbReference type="ARBA" id="ARBA00004123"/>
    </source>
</evidence>
<dbReference type="SMART" id="SM00542">
    <property type="entry name" value="FYRC"/>
    <property type="match status" value="1"/>
</dbReference>
<dbReference type="Proteomes" id="UP000241769">
    <property type="component" value="Unassembled WGS sequence"/>
</dbReference>
<feature type="transmembrane region" description="Helical" evidence="4">
    <location>
        <begin position="6"/>
        <end position="25"/>
    </location>
</feature>
<accession>A0A2P6MXJ6</accession>
<evidence type="ECO:0000256" key="4">
    <source>
        <dbReference type="SAM" id="Phobius"/>
    </source>
</evidence>
<evidence type="ECO:0000256" key="2">
    <source>
        <dbReference type="ARBA" id="ARBA00023242"/>
    </source>
</evidence>
<dbReference type="GO" id="GO:0005634">
    <property type="term" value="C:nucleus"/>
    <property type="evidence" value="ECO:0007669"/>
    <property type="project" value="UniProtKB-SubCell"/>
</dbReference>
<evidence type="ECO:0000313" key="5">
    <source>
        <dbReference type="EMBL" id="PRP76429.1"/>
    </source>
</evidence>
<evidence type="ECO:0000313" key="6">
    <source>
        <dbReference type="Proteomes" id="UP000241769"/>
    </source>
</evidence>
<dbReference type="STRING" id="1890364.A0A2P6MXJ6"/>
<feature type="region of interest" description="Disordered" evidence="3">
    <location>
        <begin position="638"/>
        <end position="697"/>
    </location>
</feature>
<keyword evidence="2" id="KW-0539">Nucleus</keyword>
<evidence type="ECO:0000256" key="3">
    <source>
        <dbReference type="SAM" id="MobiDB-lite"/>
    </source>
</evidence>
<comment type="caution">
    <text evidence="5">The sequence shown here is derived from an EMBL/GenBank/DDBJ whole genome shotgun (WGS) entry which is preliminary data.</text>
</comment>
<dbReference type="InParanoid" id="A0A2P6MXJ6"/>
<dbReference type="PROSITE" id="PS51542">
    <property type="entry name" value="FYRN"/>
    <property type="match status" value="1"/>
</dbReference>
<dbReference type="Pfam" id="PF05964">
    <property type="entry name" value="FYRN"/>
    <property type="match status" value="1"/>
</dbReference>
<name>A0A2P6MXJ6_9EUKA</name>
<sequence>MGNFVGHIFPGITLLLMGIAAYLRALNVTVTYSRGNNRDGGDLSVKKKSVAVFPSLRTKQFGMCADLAVIAALSIFGGIGEIADMWISGSRAGSHYDHLKLFTLFGFAAVFFLLHFYKVASDLLWGIIGPLSLALAGVVLNEHPQETFFRTWMHKISAYALFGSAATRIAIMLVGFYSNARYHKKVSHLENIHENSRVERKIFFRLFTVREYPVINSNVALGINSIYSNPYVYTTFLPMLDSLLVLFNGLWWFRMAFLFYKADLPESVEQGTSGLQLGHAVLYSTLVVLLGLVLGASLVLQKLIVRSPEEVGGMVSVFLIVTDSVESFDTNFKGINSSIIVLKMIQVMRMPWGAKEVIQYYIWNNDNSIVIQYLGGNSAEGACVIVRLSHIKSFHLTRIRVDGTPSHRTYDDYCHEYPILELWNPMRRCRRFEKTSHLRPTCFFEHITASKMGRKRTLAVTDEPDIPSNLNLVFHPPNQNDSSKALHKNQTFDEVEMIDNEGGGKQRKSSKITRKGATTVTTPKAKKLRNSEPTSKKSKSLKKKSGGPRESHVKYMVFSIEDSKCDAFWEEDLKEQERQNAIYEGWSEVTKDSMEEDASEGPRVHQTRSTVRRQIEINEKEDREDFINRFGLGDTYEQVEESGKISTAPSEQIIETTLEDERKKDRKQARGKKKTEKIKEPRGKKGTGRRTPSYPVPSTFPVQVGHFNLYGLGKVEYDRPNFYSKTRIWPVGYKMSCKFNDIYNPNILTDYYCQIIDGHDKPLFQINHPKEPEAIVQDSPQSAWNMVLQRMDSFHPGASSRIMGFDGDSLFGFNEQSIVDWIEALPGAEQCAHYTRDPAVAPYETFA</sequence>
<dbReference type="AlphaFoldDB" id="A0A2P6MXJ6"/>
<keyword evidence="6" id="KW-1185">Reference proteome</keyword>
<proteinExistence type="predicted"/>
<dbReference type="InterPro" id="IPR003889">
    <property type="entry name" value="FYrich_C"/>
</dbReference>
<dbReference type="PROSITE" id="PS51543">
    <property type="entry name" value="FYRC"/>
    <property type="match status" value="1"/>
</dbReference>
<feature type="region of interest" description="Disordered" evidence="3">
    <location>
        <begin position="498"/>
        <end position="550"/>
    </location>
</feature>
<dbReference type="Pfam" id="PF05965">
    <property type="entry name" value="FYRC"/>
    <property type="match status" value="1"/>
</dbReference>
<feature type="compositionally biased region" description="Basic residues" evidence="3">
    <location>
        <begin position="536"/>
        <end position="546"/>
    </location>
</feature>
<comment type="subcellular location">
    <subcellularLocation>
        <location evidence="1">Nucleus</location>
    </subcellularLocation>
</comment>
<gene>
    <name evidence="5" type="ORF">PROFUN_12041</name>
</gene>
<keyword evidence="4" id="KW-0812">Transmembrane</keyword>
<dbReference type="OrthoDB" id="285793at2759"/>
<reference evidence="5 6" key="1">
    <citation type="journal article" date="2018" name="Genome Biol. Evol.">
        <title>Multiple Roots of Fruiting Body Formation in Amoebozoa.</title>
        <authorList>
            <person name="Hillmann F."/>
            <person name="Forbes G."/>
            <person name="Novohradska S."/>
            <person name="Ferling I."/>
            <person name="Riege K."/>
            <person name="Groth M."/>
            <person name="Westermann M."/>
            <person name="Marz M."/>
            <person name="Spaller T."/>
            <person name="Winckler T."/>
            <person name="Schaap P."/>
            <person name="Glockner G."/>
        </authorList>
    </citation>
    <scope>NUCLEOTIDE SEQUENCE [LARGE SCALE GENOMIC DNA]</scope>
    <source>
        <strain evidence="5 6">Jena</strain>
    </source>
</reference>
<protein>
    <submittedName>
        <fullName evidence="5">Uncharacterized protein</fullName>
    </submittedName>
</protein>
<dbReference type="EMBL" id="MDYQ01000326">
    <property type="protein sequence ID" value="PRP76429.1"/>
    <property type="molecule type" value="Genomic_DNA"/>
</dbReference>
<feature type="transmembrane region" description="Helical" evidence="4">
    <location>
        <begin position="156"/>
        <end position="177"/>
    </location>
</feature>
<keyword evidence="4" id="KW-0472">Membrane</keyword>